<reference evidence="2 3" key="1">
    <citation type="submission" date="2016-08" db="EMBL/GenBank/DDBJ databases">
        <authorList>
            <person name="Seilhamer J.J."/>
        </authorList>
    </citation>
    <scope>NUCLEOTIDE SEQUENCE [LARGE SCALE GENOMIC DNA]</scope>
    <source>
        <strain evidence="2">M3/6</strain>
    </source>
</reference>
<dbReference type="EC" id="3.2.1.1" evidence="2"/>
<gene>
    <name evidence="2" type="ORF">PSM36_1835</name>
</gene>
<dbReference type="EMBL" id="LT605205">
    <property type="protein sequence ID" value="SCD20651.1"/>
    <property type="molecule type" value="Genomic_DNA"/>
</dbReference>
<organism evidence="2 3">
    <name type="scientific">Proteiniphilum saccharofermentans</name>
    <dbReference type="NCBI Taxonomy" id="1642647"/>
    <lineage>
        <taxon>Bacteria</taxon>
        <taxon>Pseudomonadati</taxon>
        <taxon>Bacteroidota</taxon>
        <taxon>Bacteroidia</taxon>
        <taxon>Bacteroidales</taxon>
        <taxon>Dysgonomonadaceae</taxon>
        <taxon>Proteiniphilum</taxon>
    </lineage>
</organism>
<dbReference type="STRING" id="1642647.PSM36_1835"/>
<dbReference type="CDD" id="cd11349">
    <property type="entry name" value="AmyAc_3"/>
    <property type="match status" value="1"/>
</dbReference>
<dbReference type="SUPFAM" id="SSF51011">
    <property type="entry name" value="Glycosyl hydrolase domain"/>
    <property type="match status" value="1"/>
</dbReference>
<sequence length="564" mass="64315">MNQKLFVYQLLPRLFGNSSSTNKFNGTIEENGTGKFDDISDTVLQKIKANGYTHIWYIGVLAHASTTDYTAYGLPHEYPEIIKGKAGSPYAVRDYYDVDPDLAASIPERMAEFEALVRRTHAAGLKVIIDNVPNHVARNYRSINKPEGVKDFGEDDDTSMAFSPQNNFYYIPGQALEIQLSLQKSSGPAYNEIPAKATGNDCFSHRPTHFDWYETVKLNYGVDYLHGKQAHFDPIPDTWIKMGDILLYWAEKNIDGFRCDMAEMVPLAFWRWAIPRVKDKFPEVIFLAEIYNPSAYRDFLAHNVFDYLYDKVGLYDVLRDVSCGYRPSSDITFALNSVGDIQHRMLNFMENHDEQRLASDYFLKEGSKGKAAMIVSCCVNSNPVMVYAGQELGERGMDEEGFSGKDGRTTIFDYWSVDTLRRWNNNGRWDDAQLTGEEKELQQFYRRLIILCNEEAALANGLFYDLMPANYENREFDSANLFAFLRSNKKELLLVAVNFDNRIHECTVDIPHHAFTFFEIATTGKGTLKPLLHAEGKELAFSPDSPPHISLDPYSGEIYKISFS</sequence>
<dbReference type="InterPro" id="IPR006047">
    <property type="entry name" value="GH13_cat_dom"/>
</dbReference>
<dbReference type="Pfam" id="PF00128">
    <property type="entry name" value="Alpha-amylase"/>
    <property type="match status" value="1"/>
</dbReference>
<dbReference type="SUPFAM" id="SSF51445">
    <property type="entry name" value="(Trans)glycosidases"/>
    <property type="match status" value="1"/>
</dbReference>
<dbReference type="KEGG" id="psac:PSM36_1835"/>
<dbReference type="Proteomes" id="UP000187464">
    <property type="component" value="Chromosome I"/>
</dbReference>
<keyword evidence="2" id="KW-0326">Glycosidase</keyword>
<name>A0A1R3SYS2_9BACT</name>
<dbReference type="PANTHER" id="PTHR10357:SF205">
    <property type="entry name" value="O-GLYCOSYL HYDROLASE FAMILY 13"/>
    <property type="match status" value="1"/>
</dbReference>
<proteinExistence type="predicted"/>
<feature type="domain" description="Glycosyl hydrolase family 13 catalytic" evidence="1">
    <location>
        <begin position="9"/>
        <end position="421"/>
    </location>
</feature>
<keyword evidence="2" id="KW-0378">Hydrolase</keyword>
<dbReference type="PANTHER" id="PTHR10357">
    <property type="entry name" value="ALPHA-AMYLASE FAMILY MEMBER"/>
    <property type="match status" value="1"/>
</dbReference>
<evidence type="ECO:0000313" key="2">
    <source>
        <dbReference type="EMBL" id="SCD20651.1"/>
    </source>
</evidence>
<evidence type="ECO:0000259" key="1">
    <source>
        <dbReference type="SMART" id="SM00642"/>
    </source>
</evidence>
<dbReference type="InterPro" id="IPR017853">
    <property type="entry name" value="GH"/>
</dbReference>
<dbReference type="GO" id="GO:0004556">
    <property type="term" value="F:alpha-amylase activity"/>
    <property type="evidence" value="ECO:0007669"/>
    <property type="project" value="UniProtKB-EC"/>
</dbReference>
<keyword evidence="3" id="KW-1185">Reference proteome</keyword>
<dbReference type="GO" id="GO:0009313">
    <property type="term" value="P:oligosaccharide catabolic process"/>
    <property type="evidence" value="ECO:0007669"/>
    <property type="project" value="TreeGrafter"/>
</dbReference>
<evidence type="ECO:0000313" key="3">
    <source>
        <dbReference type="Proteomes" id="UP000187464"/>
    </source>
</evidence>
<dbReference type="AlphaFoldDB" id="A0A1R3SYS2"/>
<accession>A0A1R3SYS2</accession>
<dbReference type="RefSeq" id="WP_076930628.1">
    <property type="nucleotide sequence ID" value="NZ_LT605205.1"/>
</dbReference>
<dbReference type="Gene3D" id="3.20.20.80">
    <property type="entry name" value="Glycosidases"/>
    <property type="match status" value="2"/>
</dbReference>
<protein>
    <submittedName>
        <fullName evidence="2">Alpha amylase</fullName>
        <ecNumber evidence="2">3.2.1.1</ecNumber>
    </submittedName>
</protein>
<dbReference type="SMART" id="SM00642">
    <property type="entry name" value="Aamy"/>
    <property type="match status" value="1"/>
</dbReference>